<evidence type="ECO:0000256" key="2">
    <source>
        <dbReference type="ARBA" id="ARBA00022679"/>
    </source>
</evidence>
<dbReference type="SUPFAM" id="SSF53613">
    <property type="entry name" value="Ribokinase-like"/>
    <property type="match status" value="1"/>
</dbReference>
<dbReference type="InterPro" id="IPR029056">
    <property type="entry name" value="Ribokinase-like"/>
</dbReference>
<dbReference type="InterPro" id="IPR011611">
    <property type="entry name" value="PfkB_dom"/>
</dbReference>
<dbReference type="AlphaFoldDB" id="A0A6J4RCQ3"/>
<dbReference type="EMBL" id="CADCVQ010000001">
    <property type="protein sequence ID" value="CAA9470446.1"/>
    <property type="molecule type" value="Genomic_DNA"/>
</dbReference>
<reference evidence="7" key="1">
    <citation type="submission" date="2020-02" db="EMBL/GenBank/DDBJ databases">
        <authorList>
            <person name="Meier V. D."/>
        </authorList>
    </citation>
    <scope>NUCLEOTIDE SEQUENCE</scope>
    <source>
        <strain evidence="7">AVDCRST_MAG67</strain>
    </source>
</reference>
<dbReference type="PANTHER" id="PTHR43085:SF1">
    <property type="entry name" value="PSEUDOURIDINE KINASE-RELATED"/>
    <property type="match status" value="1"/>
</dbReference>
<dbReference type="InterPro" id="IPR050306">
    <property type="entry name" value="PfkB_Carbo_kinase"/>
</dbReference>
<dbReference type="Gene3D" id="3.40.1190.20">
    <property type="match status" value="1"/>
</dbReference>
<comment type="similarity">
    <text evidence="1">Belongs to the carbohydrate kinase PfkB family.</text>
</comment>
<dbReference type="Pfam" id="PF00294">
    <property type="entry name" value="PfkB"/>
    <property type="match status" value="1"/>
</dbReference>
<keyword evidence="3" id="KW-0547">Nucleotide-binding</keyword>
<dbReference type="CDD" id="cd01167">
    <property type="entry name" value="bac_FRK"/>
    <property type="match status" value="1"/>
</dbReference>
<dbReference type="GO" id="GO:0008865">
    <property type="term" value="F:fructokinase activity"/>
    <property type="evidence" value="ECO:0007669"/>
    <property type="project" value="UniProtKB-EC"/>
</dbReference>
<dbReference type="PANTHER" id="PTHR43085">
    <property type="entry name" value="HEXOKINASE FAMILY MEMBER"/>
    <property type="match status" value="1"/>
</dbReference>
<evidence type="ECO:0000256" key="1">
    <source>
        <dbReference type="ARBA" id="ARBA00010688"/>
    </source>
</evidence>
<protein>
    <submittedName>
        <fullName evidence="7">Fructokinase</fullName>
        <ecNumber evidence="7">2.7.1.4</ecNumber>
    </submittedName>
</protein>
<evidence type="ECO:0000256" key="4">
    <source>
        <dbReference type="ARBA" id="ARBA00022777"/>
    </source>
</evidence>
<keyword evidence="2 7" id="KW-0808">Transferase</keyword>
<evidence type="ECO:0000259" key="6">
    <source>
        <dbReference type="Pfam" id="PF00294"/>
    </source>
</evidence>
<feature type="domain" description="Carbohydrate kinase PfkB" evidence="6">
    <location>
        <begin position="17"/>
        <end position="310"/>
    </location>
</feature>
<accession>A0A6J4RCQ3</accession>
<name>A0A6J4RCQ3_9ACTN</name>
<dbReference type="GO" id="GO:0005524">
    <property type="term" value="F:ATP binding"/>
    <property type="evidence" value="ECO:0007669"/>
    <property type="project" value="UniProtKB-KW"/>
</dbReference>
<gene>
    <name evidence="7" type="ORF">AVDCRST_MAG67-163</name>
</gene>
<dbReference type="InterPro" id="IPR002173">
    <property type="entry name" value="Carboh/pur_kinase_PfkB_CS"/>
</dbReference>
<dbReference type="PROSITE" id="PS00584">
    <property type="entry name" value="PFKB_KINASES_2"/>
    <property type="match status" value="1"/>
</dbReference>
<evidence type="ECO:0000256" key="3">
    <source>
        <dbReference type="ARBA" id="ARBA00022741"/>
    </source>
</evidence>
<evidence type="ECO:0000256" key="5">
    <source>
        <dbReference type="ARBA" id="ARBA00022840"/>
    </source>
</evidence>
<keyword evidence="5" id="KW-0067">ATP-binding</keyword>
<organism evidence="7">
    <name type="scientific">uncultured Solirubrobacteraceae bacterium</name>
    <dbReference type="NCBI Taxonomy" id="1162706"/>
    <lineage>
        <taxon>Bacteria</taxon>
        <taxon>Bacillati</taxon>
        <taxon>Actinomycetota</taxon>
        <taxon>Thermoleophilia</taxon>
        <taxon>Solirubrobacterales</taxon>
        <taxon>Solirubrobacteraceae</taxon>
        <taxon>environmental samples</taxon>
    </lineage>
</organism>
<dbReference type="EC" id="2.7.1.4" evidence="7"/>
<sequence length="326" mass="33488">MPGIAQHGSDSAPILVGGEALYDLVIDADGALTGHPGGGPFNTARTIGRLRQPVAFLGRLSTDRLGATHERILCADGVVPDAIVHTDDPTMLALASLDASGSASWSFYVDGTAAAGLTRERALAALPERVAALHVGTLGLVLEPLATALEAVAEHLAGETMIVLDPNVRPQVIDDEQAYRARIERVIAHSDLVKLSEEDLAWLDRDRPPAAAAQALLERGPAAILVTRGPDGATVVSADGDTAIQPVHAEVVDTIGAGDAFGGAFLAWWISHGLGSSDLAREDLVAEAARFGAVVAARTVASAGASPPQLPAQVAGHPLDIASLAQ</sequence>
<evidence type="ECO:0000313" key="7">
    <source>
        <dbReference type="EMBL" id="CAA9470446.1"/>
    </source>
</evidence>
<keyword evidence="4 7" id="KW-0418">Kinase</keyword>
<proteinExistence type="inferred from homology"/>